<dbReference type="EMBL" id="CP021235">
    <property type="protein sequence ID" value="ARS34647.1"/>
    <property type="molecule type" value="Genomic_DNA"/>
</dbReference>
<gene>
    <name evidence="2" type="ORF">CA264_03835</name>
</gene>
<proteinExistence type="predicted"/>
<protein>
    <recommendedName>
        <fullName evidence="4">DNA-binding protein</fullName>
    </recommendedName>
</protein>
<dbReference type="AlphaFoldDB" id="A0A1X9YP62"/>
<dbReference type="STRING" id="709015.GCA_000472485_00763"/>
<reference evidence="3" key="1">
    <citation type="submission" date="2017-05" db="EMBL/GenBank/DDBJ databases">
        <authorList>
            <person name="Ray J."/>
            <person name="Price M."/>
            <person name="Deutschbauer A."/>
        </authorList>
    </citation>
    <scope>NUCLEOTIDE SEQUENCE [LARGE SCALE GENOMIC DNA]</scope>
    <source>
        <strain evidence="3">DSM 19842</strain>
    </source>
</reference>
<feature type="region of interest" description="Disordered" evidence="1">
    <location>
        <begin position="137"/>
        <end position="181"/>
    </location>
</feature>
<evidence type="ECO:0008006" key="4">
    <source>
        <dbReference type="Google" id="ProtNLM"/>
    </source>
</evidence>
<evidence type="ECO:0000313" key="2">
    <source>
        <dbReference type="EMBL" id="ARS34647.1"/>
    </source>
</evidence>
<feature type="compositionally biased region" description="Acidic residues" evidence="1">
    <location>
        <begin position="137"/>
        <end position="148"/>
    </location>
</feature>
<name>A0A1X9YP62_9BACT</name>
<accession>A0A1X9YP62</accession>
<dbReference type="Proteomes" id="UP000266292">
    <property type="component" value="Chromosome"/>
</dbReference>
<evidence type="ECO:0000256" key="1">
    <source>
        <dbReference type="SAM" id="MobiDB-lite"/>
    </source>
</evidence>
<sequence>MMKLRDYEIGIAKLSNKKHVYEFVLDDDFFEEFGKEIILGGHMAAEVELDKTESLLTFHFNVRGHVRLTCDRSLEEFDYPLEVEATFRIKYGDENLELDDDLWQITSNTQSINIAQHLYDYIGLALPMKKLHPRFVEEDEDEEDDDQDILIYSSRTGADTDEDEDDEDDADPRWDALRNLN</sequence>
<keyword evidence="3" id="KW-1185">Reference proteome</keyword>
<dbReference type="KEGG" id="pact:CA264_03835"/>
<dbReference type="Pfam" id="PF02620">
    <property type="entry name" value="YceD"/>
    <property type="match status" value="1"/>
</dbReference>
<evidence type="ECO:0000313" key="3">
    <source>
        <dbReference type="Proteomes" id="UP000266292"/>
    </source>
</evidence>
<feature type="compositionally biased region" description="Basic and acidic residues" evidence="1">
    <location>
        <begin position="171"/>
        <end position="181"/>
    </location>
</feature>
<dbReference type="OrthoDB" id="1524821at2"/>
<feature type="compositionally biased region" description="Acidic residues" evidence="1">
    <location>
        <begin position="159"/>
        <end position="170"/>
    </location>
</feature>
<organism evidence="2 3">
    <name type="scientific">Pontibacter actiniarum</name>
    <dbReference type="NCBI Taxonomy" id="323450"/>
    <lineage>
        <taxon>Bacteria</taxon>
        <taxon>Pseudomonadati</taxon>
        <taxon>Bacteroidota</taxon>
        <taxon>Cytophagia</taxon>
        <taxon>Cytophagales</taxon>
        <taxon>Hymenobacteraceae</taxon>
        <taxon>Pontibacter</taxon>
    </lineage>
</organism>
<dbReference type="InterPro" id="IPR003772">
    <property type="entry name" value="YceD"/>
</dbReference>